<comment type="caution">
    <text evidence="1">The sequence shown here is derived from an EMBL/GenBank/DDBJ whole genome shotgun (WGS) entry which is preliminary data.</text>
</comment>
<dbReference type="Proteomes" id="UP001164539">
    <property type="component" value="Chromosome 14"/>
</dbReference>
<sequence>MLRLCKPYCACDRPGAVCHDPRFIGGDGIMFYFHGKKDDDFCLLSDSKIHINGHFIGKRSNKGRWVQSIGILFGFHQFYIGANTVARWEESVDNMLIKLDGKDILLPVGEGQKWLSFEAGLTIQRQVETNKVIVRVEGLFEIAA</sequence>
<keyword evidence="2" id="KW-1185">Reference proteome</keyword>
<reference evidence="1 2" key="1">
    <citation type="journal article" date="2023" name="Science">
        <title>Complex scaffold remodeling in plant triterpene biosynthesis.</title>
        <authorList>
            <person name="De La Pena R."/>
            <person name="Hodgson H."/>
            <person name="Liu J.C."/>
            <person name="Stephenson M.J."/>
            <person name="Martin A.C."/>
            <person name="Owen C."/>
            <person name="Harkess A."/>
            <person name="Leebens-Mack J."/>
            <person name="Jimenez L.E."/>
            <person name="Osbourn A."/>
            <person name="Sattely E.S."/>
        </authorList>
    </citation>
    <scope>NUCLEOTIDE SEQUENCE [LARGE SCALE GENOMIC DNA]</scope>
    <source>
        <strain evidence="2">cv. JPN11</strain>
        <tissue evidence="1">Leaf</tissue>
    </source>
</reference>
<gene>
    <name evidence="1" type="ORF">OWV82_025319</name>
</gene>
<evidence type="ECO:0000313" key="1">
    <source>
        <dbReference type="EMBL" id="KAJ4702207.1"/>
    </source>
</evidence>
<organism evidence="1 2">
    <name type="scientific">Melia azedarach</name>
    <name type="common">Chinaberry tree</name>
    <dbReference type="NCBI Taxonomy" id="155640"/>
    <lineage>
        <taxon>Eukaryota</taxon>
        <taxon>Viridiplantae</taxon>
        <taxon>Streptophyta</taxon>
        <taxon>Embryophyta</taxon>
        <taxon>Tracheophyta</taxon>
        <taxon>Spermatophyta</taxon>
        <taxon>Magnoliopsida</taxon>
        <taxon>eudicotyledons</taxon>
        <taxon>Gunneridae</taxon>
        <taxon>Pentapetalae</taxon>
        <taxon>rosids</taxon>
        <taxon>malvids</taxon>
        <taxon>Sapindales</taxon>
        <taxon>Meliaceae</taxon>
        <taxon>Melia</taxon>
    </lineage>
</organism>
<proteinExistence type="predicted"/>
<evidence type="ECO:0000313" key="2">
    <source>
        <dbReference type="Proteomes" id="UP001164539"/>
    </source>
</evidence>
<accession>A0ACC1WTJ8</accession>
<dbReference type="EMBL" id="CM051407">
    <property type="protein sequence ID" value="KAJ4702207.1"/>
    <property type="molecule type" value="Genomic_DNA"/>
</dbReference>
<name>A0ACC1WTJ8_MELAZ</name>
<protein>
    <submittedName>
        <fullName evidence="1">Root cap/late embryogenesis-like protein</fullName>
    </submittedName>
</protein>